<name>A0A6C0EDR6_9ZZZZ</name>
<evidence type="ECO:0000313" key="2">
    <source>
        <dbReference type="EMBL" id="QHT26610.1"/>
    </source>
</evidence>
<dbReference type="AlphaFoldDB" id="A0A6C0EDR6"/>
<protein>
    <recommendedName>
        <fullName evidence="1">LicD/FKTN/FKRP nucleotidyltransferase domain-containing protein</fullName>
    </recommendedName>
</protein>
<dbReference type="EMBL" id="MN739799">
    <property type="protein sequence ID" value="QHT26610.1"/>
    <property type="molecule type" value="Genomic_DNA"/>
</dbReference>
<sequence length="216" mass="26463">MNKILLIILIILLLFYIHNRMYHLFIFNWCVILYKIIVSENFREKFIKKIVIKLYYSYTTLNKEIGYVLIDEVHSIFDKYKVPFWLSEGTALGIFRDNDLISHDDDIDIGFHAQYYDKFINNIIPELHKNNYYINNHLNLYWIEKNNFIIDINMIEPNNVAIDKFFAPSNDVIPFLTEFYQKKWRNKIWNLPKEHYYEYVYGKDWMIPLRKKPSFF</sequence>
<dbReference type="Pfam" id="PF04991">
    <property type="entry name" value="LicD"/>
    <property type="match status" value="1"/>
</dbReference>
<proteinExistence type="predicted"/>
<dbReference type="GO" id="GO:0009100">
    <property type="term" value="P:glycoprotein metabolic process"/>
    <property type="evidence" value="ECO:0007669"/>
    <property type="project" value="UniProtKB-ARBA"/>
</dbReference>
<organism evidence="2">
    <name type="scientific">viral metagenome</name>
    <dbReference type="NCBI Taxonomy" id="1070528"/>
    <lineage>
        <taxon>unclassified sequences</taxon>
        <taxon>metagenomes</taxon>
        <taxon>organismal metagenomes</taxon>
    </lineage>
</organism>
<feature type="domain" description="LicD/FKTN/FKRP nucleotidyltransferase" evidence="1">
    <location>
        <begin position="79"/>
        <end position="154"/>
    </location>
</feature>
<dbReference type="PANTHER" id="PTHR43404:SF1">
    <property type="entry name" value="MNN4P"/>
    <property type="match status" value="1"/>
</dbReference>
<dbReference type="InterPro" id="IPR052942">
    <property type="entry name" value="LPS_cholinephosphotransferase"/>
</dbReference>
<dbReference type="InterPro" id="IPR007074">
    <property type="entry name" value="LicD/FKTN/FKRP_NTP_transf"/>
</dbReference>
<evidence type="ECO:0000259" key="1">
    <source>
        <dbReference type="Pfam" id="PF04991"/>
    </source>
</evidence>
<dbReference type="PANTHER" id="PTHR43404">
    <property type="entry name" value="LIPOPOLYSACCHARIDE CHOLINEPHOSPHOTRANSFERASE LICD"/>
    <property type="match status" value="1"/>
</dbReference>
<accession>A0A6C0EDR6</accession>
<reference evidence="2" key="1">
    <citation type="journal article" date="2020" name="Nature">
        <title>Giant virus diversity and host interactions through global metagenomics.</title>
        <authorList>
            <person name="Schulz F."/>
            <person name="Roux S."/>
            <person name="Paez-Espino D."/>
            <person name="Jungbluth S."/>
            <person name="Walsh D.A."/>
            <person name="Denef V.J."/>
            <person name="McMahon K.D."/>
            <person name="Konstantinidis K.T."/>
            <person name="Eloe-Fadrosh E.A."/>
            <person name="Kyrpides N.C."/>
            <person name="Woyke T."/>
        </authorList>
    </citation>
    <scope>NUCLEOTIDE SEQUENCE</scope>
    <source>
        <strain evidence="2">GVMAG-M-3300023179-2</strain>
    </source>
</reference>